<sequence length="85" mass="9776">MSAIYYQLSPDIKVRQESFGLLFYNTRNTNLTFIKSGSLIRVETLEKESPDSDYLDRDGETNQKIQGILHHLVKRGLLRAETKSS</sequence>
<proteinExistence type="predicted"/>
<keyword evidence="2" id="KW-1185">Reference proteome</keyword>
<dbReference type="AlphaFoldDB" id="A0A3G1KR25"/>
<dbReference type="Pfam" id="PF26520">
    <property type="entry name" value="MftB_chaperone"/>
    <property type="match status" value="1"/>
</dbReference>
<dbReference type="NCBIfam" id="TIGR03967">
    <property type="entry name" value="mycofact_MftB"/>
    <property type="match status" value="1"/>
</dbReference>
<dbReference type="InterPro" id="IPR023850">
    <property type="entry name" value="MftB"/>
</dbReference>
<evidence type="ECO:0000313" key="1">
    <source>
        <dbReference type="EMBL" id="ATW24923.1"/>
    </source>
</evidence>
<gene>
    <name evidence="1" type="ORF">DCMF_09195</name>
</gene>
<dbReference type="OrthoDB" id="5397352at2"/>
<organism evidence="1 2">
    <name type="scientific">Formimonas warabiya</name>
    <dbReference type="NCBI Taxonomy" id="1761012"/>
    <lineage>
        <taxon>Bacteria</taxon>
        <taxon>Bacillati</taxon>
        <taxon>Bacillota</taxon>
        <taxon>Clostridia</taxon>
        <taxon>Eubacteriales</taxon>
        <taxon>Peptococcaceae</taxon>
        <taxon>Candidatus Formimonas</taxon>
    </lineage>
</organism>
<accession>A0A3G1KR25</accession>
<dbReference type="EMBL" id="CP017634">
    <property type="protein sequence ID" value="ATW24923.1"/>
    <property type="molecule type" value="Genomic_DNA"/>
</dbReference>
<name>A0A3G1KR25_FORW1</name>
<dbReference type="Proteomes" id="UP000323521">
    <property type="component" value="Chromosome"/>
</dbReference>
<dbReference type="RefSeq" id="WP_148134159.1">
    <property type="nucleotide sequence ID" value="NZ_CP017634.1"/>
</dbReference>
<protein>
    <submittedName>
        <fullName evidence="1">Mycofactocin system protein MftB</fullName>
    </submittedName>
</protein>
<reference evidence="1 2" key="1">
    <citation type="submission" date="2016-10" db="EMBL/GenBank/DDBJ databases">
        <title>Complete Genome Sequence of Peptococcaceae strain DCMF.</title>
        <authorList>
            <person name="Edwards R.J."/>
            <person name="Holland S.I."/>
            <person name="Deshpande N.P."/>
            <person name="Wong Y.K."/>
            <person name="Ertan H."/>
            <person name="Manefield M."/>
            <person name="Russell T.L."/>
            <person name="Lee M.J."/>
        </authorList>
    </citation>
    <scope>NUCLEOTIDE SEQUENCE [LARGE SCALE GENOMIC DNA]</scope>
    <source>
        <strain evidence="1 2">DCMF</strain>
    </source>
</reference>
<dbReference type="KEGG" id="fwa:DCMF_09195"/>
<evidence type="ECO:0000313" key="2">
    <source>
        <dbReference type="Proteomes" id="UP000323521"/>
    </source>
</evidence>